<sequence>MRTRVAVLVSLVVATLVAACGSSDDSSLKVTENVRYADDSLRQQLDLYVPDDDEKSHPVAIYLHGGGWQLGDKAAVNDTAVANIKEFRDALLDAGYAVAAVNYRLTDEAIWPAQIQDVKSAVRYLRANAGKYNLDPERVVVWGESAGGHLAQMMAVTNGDPTMEGTVGQTGESSDVSAAISYYGISDLVTTATDVMGCSQTGGEVGQSKLVGGSPSVEPAKTLATLASPINYVDASDAPILLMHGKQDCVVAPIQSERMYSKLQSVGVPTDLVEVDGEHSAPVFFDTKKLQQQAIDWFSEYAA</sequence>
<dbReference type="PANTHER" id="PTHR48081:SF13">
    <property type="entry name" value="ALPHA_BETA HYDROLASE"/>
    <property type="match status" value="1"/>
</dbReference>
<name>A0A7L4YP81_9ACTN</name>
<evidence type="ECO:0000259" key="3">
    <source>
        <dbReference type="Pfam" id="PF20434"/>
    </source>
</evidence>
<feature type="chain" id="PRO_5038886004" evidence="2">
    <location>
        <begin position="19"/>
        <end position="303"/>
    </location>
</feature>
<dbReference type="InParanoid" id="A0A7L4YP81"/>
<keyword evidence="2" id="KW-0732">Signal</keyword>
<dbReference type="FunCoup" id="A0A7L4YP81">
    <property type="interactions" value="60"/>
</dbReference>
<dbReference type="RefSeq" id="WP_159544780.1">
    <property type="nucleotide sequence ID" value="NZ_CP047156.1"/>
</dbReference>
<reference evidence="4 5" key="1">
    <citation type="journal article" date="2018" name="Int. J. Syst. Evol. Microbiol.">
        <title>Epidermidibacterium keratini gen. nov., sp. nov., a member of the family Sporichthyaceae, isolated from keratin epidermis.</title>
        <authorList>
            <person name="Lee D.G."/>
            <person name="Trujillo M.E."/>
            <person name="Kang S."/>
            <person name="Nam J.J."/>
            <person name="Kim Y.J."/>
        </authorList>
    </citation>
    <scope>NUCLEOTIDE SEQUENCE [LARGE SCALE GENOMIC DNA]</scope>
    <source>
        <strain evidence="4 5">EPI-7</strain>
    </source>
</reference>
<dbReference type="PANTHER" id="PTHR48081">
    <property type="entry name" value="AB HYDROLASE SUPERFAMILY PROTEIN C4A8.06C"/>
    <property type="match status" value="1"/>
</dbReference>
<gene>
    <name evidence="4" type="ORF">EK0264_08795</name>
</gene>
<dbReference type="EMBL" id="CP047156">
    <property type="protein sequence ID" value="QHC00367.1"/>
    <property type="molecule type" value="Genomic_DNA"/>
</dbReference>
<proteinExistence type="predicted"/>
<dbReference type="OrthoDB" id="255603at2"/>
<evidence type="ECO:0000256" key="2">
    <source>
        <dbReference type="SAM" id="SignalP"/>
    </source>
</evidence>
<dbReference type="Pfam" id="PF20434">
    <property type="entry name" value="BD-FAE"/>
    <property type="match status" value="1"/>
</dbReference>
<feature type="signal peptide" evidence="2">
    <location>
        <begin position="1"/>
        <end position="18"/>
    </location>
</feature>
<dbReference type="InterPro" id="IPR029058">
    <property type="entry name" value="AB_hydrolase_fold"/>
</dbReference>
<keyword evidence="1 4" id="KW-0378">Hydrolase</keyword>
<protein>
    <submittedName>
        <fullName evidence="4">Alpha/beta hydrolase fold domain-containing protein</fullName>
    </submittedName>
</protein>
<dbReference type="AlphaFoldDB" id="A0A7L4YP81"/>
<dbReference type="PROSITE" id="PS51257">
    <property type="entry name" value="PROKAR_LIPOPROTEIN"/>
    <property type="match status" value="1"/>
</dbReference>
<evidence type="ECO:0000313" key="5">
    <source>
        <dbReference type="Proteomes" id="UP000463857"/>
    </source>
</evidence>
<dbReference type="Proteomes" id="UP000463857">
    <property type="component" value="Chromosome"/>
</dbReference>
<dbReference type="InterPro" id="IPR049492">
    <property type="entry name" value="BD-FAE-like_dom"/>
</dbReference>
<organism evidence="4 5">
    <name type="scientific">Epidermidibacterium keratini</name>
    <dbReference type="NCBI Taxonomy" id="1891644"/>
    <lineage>
        <taxon>Bacteria</taxon>
        <taxon>Bacillati</taxon>
        <taxon>Actinomycetota</taxon>
        <taxon>Actinomycetes</taxon>
        <taxon>Sporichthyales</taxon>
        <taxon>Sporichthyaceae</taxon>
        <taxon>Epidermidibacterium</taxon>
    </lineage>
</organism>
<evidence type="ECO:0000313" key="4">
    <source>
        <dbReference type="EMBL" id="QHC00367.1"/>
    </source>
</evidence>
<accession>A0A7L4YP81</accession>
<dbReference type="InterPro" id="IPR050300">
    <property type="entry name" value="GDXG_lipolytic_enzyme"/>
</dbReference>
<dbReference type="KEGG" id="eke:EK0264_08795"/>
<dbReference type="SUPFAM" id="SSF53474">
    <property type="entry name" value="alpha/beta-Hydrolases"/>
    <property type="match status" value="1"/>
</dbReference>
<dbReference type="GO" id="GO:0016787">
    <property type="term" value="F:hydrolase activity"/>
    <property type="evidence" value="ECO:0007669"/>
    <property type="project" value="UniProtKB-KW"/>
</dbReference>
<keyword evidence="5" id="KW-1185">Reference proteome</keyword>
<dbReference type="Gene3D" id="3.40.50.1820">
    <property type="entry name" value="alpha/beta hydrolase"/>
    <property type="match status" value="1"/>
</dbReference>
<evidence type="ECO:0000256" key="1">
    <source>
        <dbReference type="ARBA" id="ARBA00022801"/>
    </source>
</evidence>
<feature type="domain" description="BD-FAE-like" evidence="3">
    <location>
        <begin position="45"/>
        <end position="263"/>
    </location>
</feature>